<feature type="domain" description="Methyltransferase" evidence="1">
    <location>
        <begin position="57"/>
        <end position="151"/>
    </location>
</feature>
<dbReference type="Proteomes" id="UP000831963">
    <property type="component" value="Chromosome"/>
</dbReference>
<keyword evidence="2" id="KW-0808">Transferase</keyword>
<sequence>MSDAVASEAVTSDSVIAAAYSARAEEYVRVLGDIEQLDAADRATIAAWRDSTTGTLLDAGSGPGMWTRFLGGGTRDEGGRDVWGLDVTEAFVASARARFPETTFAVGSFREIPAADASLGGILAWYSLIHTPPAEVPAVLAEFARVLRPGGSLLLGYFDGTAREEFGHRVTTAYFWSAEALGALLVDAGFTVVSAERRDRRPGEASSRPHGALTAVRCDPPGTLA</sequence>
<dbReference type="PANTHER" id="PTHR42912">
    <property type="entry name" value="METHYLTRANSFERASE"/>
    <property type="match status" value="1"/>
</dbReference>
<reference evidence="2 3" key="1">
    <citation type="submission" date="2021-06" db="EMBL/GenBank/DDBJ databases">
        <title>Genome-based taxonomic framework of Microbacterium strains isolated from marine environment, the description of four new species and reclassification of four preexisting species.</title>
        <authorList>
            <person name="Lee S.D."/>
            <person name="Kim S.-M."/>
            <person name="Byeon Y.-S."/>
            <person name="Yang H.L."/>
            <person name="Kim I.S."/>
        </authorList>
    </citation>
    <scope>NUCLEOTIDE SEQUENCE [LARGE SCALE GENOMIC DNA]</scope>
    <source>
        <strain evidence="2 3">SSW1-36</strain>
    </source>
</reference>
<dbReference type="CDD" id="cd02440">
    <property type="entry name" value="AdoMet_MTases"/>
    <property type="match status" value="1"/>
</dbReference>
<dbReference type="SUPFAM" id="SSF53335">
    <property type="entry name" value="S-adenosyl-L-methionine-dependent methyltransferases"/>
    <property type="match status" value="1"/>
</dbReference>
<dbReference type="GO" id="GO:0008168">
    <property type="term" value="F:methyltransferase activity"/>
    <property type="evidence" value="ECO:0007669"/>
    <property type="project" value="UniProtKB-KW"/>
</dbReference>
<dbReference type="InterPro" id="IPR029063">
    <property type="entry name" value="SAM-dependent_MTases_sf"/>
</dbReference>
<protein>
    <submittedName>
        <fullName evidence="2">Methyltransferase domain-containing protein</fullName>
    </submittedName>
</protein>
<evidence type="ECO:0000313" key="2">
    <source>
        <dbReference type="EMBL" id="UPL13213.1"/>
    </source>
</evidence>
<name>A0ABY4IPJ9_9MICO</name>
<dbReference type="GO" id="GO:0032259">
    <property type="term" value="P:methylation"/>
    <property type="evidence" value="ECO:0007669"/>
    <property type="project" value="UniProtKB-KW"/>
</dbReference>
<dbReference type="RefSeq" id="WP_247956604.1">
    <property type="nucleotide sequence ID" value="NZ_CP078077.1"/>
</dbReference>
<evidence type="ECO:0000259" key="1">
    <source>
        <dbReference type="Pfam" id="PF13649"/>
    </source>
</evidence>
<dbReference type="Pfam" id="PF13649">
    <property type="entry name" value="Methyltransf_25"/>
    <property type="match status" value="1"/>
</dbReference>
<evidence type="ECO:0000313" key="3">
    <source>
        <dbReference type="Proteomes" id="UP000831963"/>
    </source>
</evidence>
<organism evidence="2 3">
    <name type="scientific">Microbacterium galbinum</name>
    <dbReference type="NCBI Taxonomy" id="2851646"/>
    <lineage>
        <taxon>Bacteria</taxon>
        <taxon>Bacillati</taxon>
        <taxon>Actinomycetota</taxon>
        <taxon>Actinomycetes</taxon>
        <taxon>Micrococcales</taxon>
        <taxon>Microbacteriaceae</taxon>
        <taxon>Microbacterium</taxon>
    </lineage>
</organism>
<dbReference type="Gene3D" id="3.40.50.150">
    <property type="entry name" value="Vaccinia Virus protein VP39"/>
    <property type="match status" value="1"/>
</dbReference>
<keyword evidence="2" id="KW-0489">Methyltransferase</keyword>
<accession>A0ABY4IPJ9</accession>
<proteinExistence type="predicted"/>
<dbReference type="InterPro" id="IPR050508">
    <property type="entry name" value="Methyltransf_Superfamily"/>
</dbReference>
<gene>
    <name evidence="2" type="ORF">KV396_01420</name>
</gene>
<keyword evidence="3" id="KW-1185">Reference proteome</keyword>
<dbReference type="EMBL" id="CP078077">
    <property type="protein sequence ID" value="UPL13213.1"/>
    <property type="molecule type" value="Genomic_DNA"/>
</dbReference>
<dbReference type="InterPro" id="IPR041698">
    <property type="entry name" value="Methyltransf_25"/>
</dbReference>